<dbReference type="Gene3D" id="1.10.150.130">
    <property type="match status" value="1"/>
</dbReference>
<dbReference type="Gene3D" id="1.10.443.10">
    <property type="entry name" value="Intergrase catalytic core"/>
    <property type="match status" value="1"/>
</dbReference>
<keyword evidence="3" id="KW-0238">DNA-binding</keyword>
<dbReference type="PANTHER" id="PTHR30629:SF2">
    <property type="entry name" value="PROPHAGE INTEGRASE INTS-RELATED"/>
    <property type="match status" value="1"/>
</dbReference>
<comment type="caution">
    <text evidence="7">The sequence shown here is derived from an EMBL/GenBank/DDBJ whole genome shotgun (WGS) entry which is preliminary data.</text>
</comment>
<proteinExistence type="inferred from homology"/>
<protein>
    <submittedName>
        <fullName evidence="7">Integrase</fullName>
    </submittedName>
</protein>
<dbReference type="EMBL" id="BMED01000008">
    <property type="protein sequence ID" value="GGC98669.1"/>
    <property type="molecule type" value="Genomic_DNA"/>
</dbReference>
<reference evidence="7" key="2">
    <citation type="submission" date="2020-09" db="EMBL/GenBank/DDBJ databases">
        <authorList>
            <person name="Sun Q."/>
            <person name="Zhou Y."/>
        </authorList>
    </citation>
    <scope>NUCLEOTIDE SEQUENCE</scope>
    <source>
        <strain evidence="7">CGMCC 1.10998</strain>
    </source>
</reference>
<keyword evidence="2" id="KW-0229">DNA integration</keyword>
<keyword evidence="8" id="KW-1185">Reference proteome</keyword>
<dbReference type="PANTHER" id="PTHR30629">
    <property type="entry name" value="PROPHAGE INTEGRASE"/>
    <property type="match status" value="1"/>
</dbReference>
<feature type="domain" description="Tyr recombinase" evidence="6">
    <location>
        <begin position="225"/>
        <end position="401"/>
    </location>
</feature>
<dbReference type="PROSITE" id="PS51898">
    <property type="entry name" value="TYR_RECOMBINASE"/>
    <property type="match status" value="1"/>
</dbReference>
<evidence type="ECO:0000313" key="8">
    <source>
        <dbReference type="Proteomes" id="UP000637423"/>
    </source>
</evidence>
<evidence type="ECO:0000256" key="3">
    <source>
        <dbReference type="ARBA" id="ARBA00023125"/>
    </source>
</evidence>
<evidence type="ECO:0000256" key="2">
    <source>
        <dbReference type="ARBA" id="ARBA00022908"/>
    </source>
</evidence>
<dbReference type="InterPro" id="IPR002104">
    <property type="entry name" value="Integrase_catalytic"/>
</dbReference>
<dbReference type="GO" id="GO:0015074">
    <property type="term" value="P:DNA integration"/>
    <property type="evidence" value="ECO:0007669"/>
    <property type="project" value="UniProtKB-KW"/>
</dbReference>
<evidence type="ECO:0000313" key="7">
    <source>
        <dbReference type="EMBL" id="GGC98669.1"/>
    </source>
</evidence>
<name>A0A916XR42_9BURK</name>
<dbReference type="Pfam" id="PF13356">
    <property type="entry name" value="Arm-DNA-bind_3"/>
    <property type="match status" value="1"/>
</dbReference>
<dbReference type="RefSeq" id="WP_188569157.1">
    <property type="nucleotide sequence ID" value="NZ_BMED01000008.1"/>
</dbReference>
<dbReference type="AlphaFoldDB" id="A0A916XR42"/>
<dbReference type="GO" id="GO:0006310">
    <property type="term" value="P:DNA recombination"/>
    <property type="evidence" value="ECO:0007669"/>
    <property type="project" value="UniProtKB-KW"/>
</dbReference>
<dbReference type="Gene3D" id="3.30.160.390">
    <property type="entry name" value="Integrase, DNA-binding domain"/>
    <property type="match status" value="1"/>
</dbReference>
<evidence type="ECO:0000256" key="1">
    <source>
        <dbReference type="ARBA" id="ARBA00008857"/>
    </source>
</evidence>
<dbReference type="InterPro" id="IPR050808">
    <property type="entry name" value="Phage_Integrase"/>
</dbReference>
<reference evidence="7" key="1">
    <citation type="journal article" date="2014" name="Int. J. Syst. Evol. Microbiol.">
        <title>Complete genome sequence of Corynebacterium casei LMG S-19264T (=DSM 44701T), isolated from a smear-ripened cheese.</title>
        <authorList>
            <consortium name="US DOE Joint Genome Institute (JGI-PGF)"/>
            <person name="Walter F."/>
            <person name="Albersmeier A."/>
            <person name="Kalinowski J."/>
            <person name="Ruckert C."/>
        </authorList>
    </citation>
    <scope>NUCLEOTIDE SEQUENCE</scope>
    <source>
        <strain evidence="7">CGMCC 1.10998</strain>
    </source>
</reference>
<dbReference type="GO" id="GO:0003677">
    <property type="term" value="F:DNA binding"/>
    <property type="evidence" value="ECO:0007669"/>
    <property type="project" value="UniProtKB-KW"/>
</dbReference>
<feature type="region of interest" description="Disordered" evidence="5">
    <location>
        <begin position="1"/>
        <end position="23"/>
    </location>
</feature>
<dbReference type="Proteomes" id="UP000637423">
    <property type="component" value="Unassembled WGS sequence"/>
</dbReference>
<dbReference type="CDD" id="cd00801">
    <property type="entry name" value="INT_P4_C"/>
    <property type="match status" value="1"/>
</dbReference>
<organism evidence="7 8">
    <name type="scientific">Undibacterium terreum</name>
    <dbReference type="NCBI Taxonomy" id="1224302"/>
    <lineage>
        <taxon>Bacteria</taxon>
        <taxon>Pseudomonadati</taxon>
        <taxon>Pseudomonadota</taxon>
        <taxon>Betaproteobacteria</taxon>
        <taxon>Burkholderiales</taxon>
        <taxon>Oxalobacteraceae</taxon>
        <taxon>Undibacterium</taxon>
    </lineage>
</organism>
<keyword evidence="4" id="KW-0233">DNA recombination</keyword>
<sequence>MPKLAPPLTDTQPRNAKPKEKPYKLPDGGGLYLLVNADGAKYWRMDYRFNAKRQTLSFGKYPEVTLAGARAKRAEARKDLGEGRDPGLLRKAQREVKRSQIEANMRIASGLPALDSFEAIAWEWFETKIASLSESHSSRTKAYLINDLIPYLGPLNIADIKAPALLECLRRIGARKNKQGKNITETANRVREQMGQLWRYAIATGRAERDIAADLRGALEAHVAKNFSHITDPKILGQLMRDIEAYQGTPVVKVAMRVLPLVFTRPSEFRMAKWEDIDFDAKEWRYHVAKTDVDHIVPLSSQVIEQLKALRPLTGDGEYVFSVRGGQRSMSENTINQALKGIGYTSDIIQPHGFRHTAATMLAEMGWDENMIDRQLSHKVQGVKGVYQKAKYLEERRNMMQAWADYVDGLKAGATIIPIRAA</sequence>
<dbReference type="InterPro" id="IPR010998">
    <property type="entry name" value="Integrase_recombinase_N"/>
</dbReference>
<evidence type="ECO:0000259" key="6">
    <source>
        <dbReference type="PROSITE" id="PS51898"/>
    </source>
</evidence>
<comment type="similarity">
    <text evidence="1">Belongs to the 'phage' integrase family.</text>
</comment>
<dbReference type="InterPro" id="IPR025166">
    <property type="entry name" value="Integrase_DNA_bind_dom"/>
</dbReference>
<dbReference type="SUPFAM" id="SSF56349">
    <property type="entry name" value="DNA breaking-rejoining enzymes"/>
    <property type="match status" value="1"/>
</dbReference>
<evidence type="ECO:0000256" key="5">
    <source>
        <dbReference type="SAM" id="MobiDB-lite"/>
    </source>
</evidence>
<accession>A0A916XR42</accession>
<dbReference type="InterPro" id="IPR013762">
    <property type="entry name" value="Integrase-like_cat_sf"/>
</dbReference>
<dbReference type="Pfam" id="PF00589">
    <property type="entry name" value="Phage_integrase"/>
    <property type="match status" value="1"/>
</dbReference>
<evidence type="ECO:0000256" key="4">
    <source>
        <dbReference type="ARBA" id="ARBA00023172"/>
    </source>
</evidence>
<gene>
    <name evidence="7" type="ORF">GCM10011396_52750</name>
</gene>
<dbReference type="InterPro" id="IPR038488">
    <property type="entry name" value="Integrase_DNA-bd_sf"/>
</dbReference>
<dbReference type="InterPro" id="IPR011010">
    <property type="entry name" value="DNA_brk_join_enz"/>
</dbReference>
<dbReference type="Pfam" id="PF22022">
    <property type="entry name" value="Phage_int_M"/>
    <property type="match status" value="1"/>
</dbReference>
<dbReference type="InterPro" id="IPR053876">
    <property type="entry name" value="Phage_int_M"/>
</dbReference>